<organism evidence="1 2">
    <name type="scientific">Trichonephila clavata</name>
    <name type="common">Joro spider</name>
    <name type="synonym">Nephila clavata</name>
    <dbReference type="NCBI Taxonomy" id="2740835"/>
    <lineage>
        <taxon>Eukaryota</taxon>
        <taxon>Metazoa</taxon>
        <taxon>Ecdysozoa</taxon>
        <taxon>Arthropoda</taxon>
        <taxon>Chelicerata</taxon>
        <taxon>Arachnida</taxon>
        <taxon>Araneae</taxon>
        <taxon>Araneomorphae</taxon>
        <taxon>Entelegynae</taxon>
        <taxon>Araneoidea</taxon>
        <taxon>Nephilidae</taxon>
        <taxon>Trichonephila</taxon>
    </lineage>
</organism>
<name>A0A8X6FA84_TRICU</name>
<comment type="caution">
    <text evidence="1">The sequence shown here is derived from an EMBL/GenBank/DDBJ whole genome shotgun (WGS) entry which is preliminary data.</text>
</comment>
<dbReference type="AlphaFoldDB" id="A0A8X6FA84"/>
<dbReference type="EMBL" id="BMAO01031248">
    <property type="protein sequence ID" value="GFQ73604.1"/>
    <property type="molecule type" value="Genomic_DNA"/>
</dbReference>
<dbReference type="OrthoDB" id="6416986at2759"/>
<evidence type="ECO:0000313" key="1">
    <source>
        <dbReference type="EMBL" id="GFQ73604.1"/>
    </source>
</evidence>
<evidence type="ECO:0000313" key="2">
    <source>
        <dbReference type="Proteomes" id="UP000887116"/>
    </source>
</evidence>
<reference evidence="1" key="1">
    <citation type="submission" date="2020-07" db="EMBL/GenBank/DDBJ databases">
        <title>Multicomponent nature underlies the extraordinary mechanical properties of spider dragline silk.</title>
        <authorList>
            <person name="Kono N."/>
            <person name="Nakamura H."/>
            <person name="Mori M."/>
            <person name="Yoshida Y."/>
            <person name="Ohtoshi R."/>
            <person name="Malay A.D."/>
            <person name="Moran D.A.P."/>
            <person name="Tomita M."/>
            <person name="Numata K."/>
            <person name="Arakawa K."/>
        </authorList>
    </citation>
    <scope>NUCLEOTIDE SEQUENCE</scope>
</reference>
<gene>
    <name evidence="1" type="ORF">TNCT_77861</name>
</gene>
<dbReference type="InterPro" id="IPR011992">
    <property type="entry name" value="EF-hand-dom_pair"/>
</dbReference>
<accession>A0A8X6FA84</accession>
<dbReference type="Proteomes" id="UP000887116">
    <property type="component" value="Unassembled WGS sequence"/>
</dbReference>
<dbReference type="SUPFAM" id="SSF47473">
    <property type="entry name" value="EF-hand"/>
    <property type="match status" value="1"/>
</dbReference>
<dbReference type="Gene3D" id="1.10.238.10">
    <property type="entry name" value="EF-hand"/>
    <property type="match status" value="1"/>
</dbReference>
<keyword evidence="2" id="KW-1185">Reference proteome</keyword>
<protein>
    <submittedName>
        <fullName evidence="1">Uncharacterized protein</fullName>
    </submittedName>
</protein>
<proteinExistence type="predicted"/>
<sequence>MSDKDFEIMFELMCEMAETPSDKLSLEGLKQWFKHAKLVDEENGLTNDDIEKAYAKHAKDETGILISELKECVAELATEKGKEPKDYMEKLGTSRS</sequence>